<comment type="caution">
    <text evidence="2">The sequence shown here is derived from an EMBL/GenBank/DDBJ whole genome shotgun (WGS) entry which is preliminary data.</text>
</comment>
<keyword evidence="1" id="KW-0472">Membrane</keyword>
<accession>A0A839V0D3</accession>
<sequence length="117" mass="11847">MSDSSKTVPRALSVAVVVMGVMLVFGTIALVVAIVLRGHLRPAAAPGGVGVPVAAPGDAAPMAAFDPLHLGEPAGSRIVSVSQVDGLVALTVSGGGPDRVLLVDWRHRQVVARLVVE</sequence>
<dbReference type="Proteomes" id="UP000557688">
    <property type="component" value="Unassembled WGS sequence"/>
</dbReference>
<dbReference type="EMBL" id="JACHXV010000006">
    <property type="protein sequence ID" value="MBB3174113.1"/>
    <property type="molecule type" value="Genomic_DNA"/>
</dbReference>
<feature type="transmembrane region" description="Helical" evidence="1">
    <location>
        <begin position="12"/>
        <end position="36"/>
    </location>
</feature>
<proteinExistence type="predicted"/>
<name>A0A839V0D3_9PROT</name>
<gene>
    <name evidence="2" type="ORF">FHR90_001949</name>
    <name evidence="3" type="ORF">HUK83_04970</name>
</gene>
<reference evidence="2 4" key="2">
    <citation type="submission" date="2020-08" db="EMBL/GenBank/DDBJ databases">
        <title>Genomic Encyclopedia of Type Strains, Phase III (KMG-III): the genomes of soil and plant-associated and newly described type strains.</title>
        <authorList>
            <person name="Whitman W."/>
        </authorList>
    </citation>
    <scope>NUCLEOTIDE SEQUENCE [LARGE SCALE GENOMIC DNA]</scope>
    <source>
        <strain evidence="2 4">CECT 8088</strain>
    </source>
</reference>
<evidence type="ECO:0000313" key="2">
    <source>
        <dbReference type="EMBL" id="MBB3174113.1"/>
    </source>
</evidence>
<keyword evidence="1" id="KW-1133">Transmembrane helix</keyword>
<organism evidence="2 4">
    <name type="scientific">Endobacter medicaginis</name>
    <dbReference type="NCBI Taxonomy" id="1181271"/>
    <lineage>
        <taxon>Bacteria</taxon>
        <taxon>Pseudomonadati</taxon>
        <taxon>Pseudomonadota</taxon>
        <taxon>Alphaproteobacteria</taxon>
        <taxon>Acetobacterales</taxon>
        <taxon>Acetobacteraceae</taxon>
        <taxon>Endobacter</taxon>
    </lineage>
</organism>
<dbReference type="RefSeq" id="WP_176622598.1">
    <property type="nucleotide sequence ID" value="NZ_JABXXQ010000058.1"/>
</dbReference>
<dbReference type="EMBL" id="JABXXQ010000058">
    <property type="protein sequence ID" value="NVN29689.1"/>
    <property type="molecule type" value="Genomic_DNA"/>
</dbReference>
<dbReference type="AlphaFoldDB" id="A0A839V0D3"/>
<reference evidence="3 5" key="1">
    <citation type="submission" date="2020-06" db="EMBL/GenBank/DDBJ databases">
        <title>Description of novel acetic acid bacteria.</title>
        <authorList>
            <person name="Sombolestani A."/>
        </authorList>
    </citation>
    <scope>NUCLEOTIDE SEQUENCE [LARGE SCALE GENOMIC DNA]</scope>
    <source>
        <strain evidence="3 5">LMG 26838</strain>
    </source>
</reference>
<evidence type="ECO:0000256" key="1">
    <source>
        <dbReference type="SAM" id="Phobius"/>
    </source>
</evidence>
<evidence type="ECO:0000313" key="3">
    <source>
        <dbReference type="EMBL" id="NVN29689.1"/>
    </source>
</evidence>
<evidence type="ECO:0000313" key="5">
    <source>
        <dbReference type="Proteomes" id="UP000565205"/>
    </source>
</evidence>
<keyword evidence="1" id="KW-0812">Transmembrane</keyword>
<evidence type="ECO:0000313" key="4">
    <source>
        <dbReference type="Proteomes" id="UP000557688"/>
    </source>
</evidence>
<dbReference type="Proteomes" id="UP000565205">
    <property type="component" value="Unassembled WGS sequence"/>
</dbReference>
<keyword evidence="4" id="KW-1185">Reference proteome</keyword>
<protein>
    <submittedName>
        <fullName evidence="2">Uncharacterized protein</fullName>
    </submittedName>
</protein>